<evidence type="ECO:0000313" key="13">
    <source>
        <dbReference type="EMBL" id="KAF2668734.1"/>
    </source>
</evidence>
<keyword evidence="8" id="KW-0449">Lipoprotein</keyword>
<keyword evidence="10" id="KW-1133">Transmembrane helix</keyword>
<dbReference type="Pfam" id="PF05730">
    <property type="entry name" value="CFEM"/>
    <property type="match status" value="1"/>
</dbReference>
<proteinExistence type="inferred from homology"/>
<feature type="compositionally biased region" description="Basic and acidic residues" evidence="9">
    <location>
        <begin position="243"/>
        <end position="255"/>
    </location>
</feature>
<keyword evidence="10" id="KW-0472">Membrane</keyword>
<dbReference type="GO" id="GO:0098552">
    <property type="term" value="C:side of membrane"/>
    <property type="evidence" value="ECO:0007669"/>
    <property type="project" value="UniProtKB-KW"/>
</dbReference>
<evidence type="ECO:0000256" key="8">
    <source>
        <dbReference type="ARBA" id="ARBA00023288"/>
    </source>
</evidence>
<evidence type="ECO:0000256" key="10">
    <source>
        <dbReference type="SAM" id="Phobius"/>
    </source>
</evidence>
<evidence type="ECO:0000256" key="11">
    <source>
        <dbReference type="SAM" id="SignalP"/>
    </source>
</evidence>
<evidence type="ECO:0000256" key="3">
    <source>
        <dbReference type="ARBA" id="ARBA00010031"/>
    </source>
</evidence>
<sequence>MELFFAALILQIAIFTQWVSGQTPSTVLPACGTSCLANALTVANCSTFNPTACACQSSVFVKNSVCCASTKCSSNDFAAYLKYNLDFCSTWDKSPFQYRQRFLQVFYSANVSIPDLLPIVSSCNSTTALPSSTPSATSSAARKSSSGLSTGAKAGLGVGVGLGALIVLAGALFFCMRRRKQPVTENNAGTVEAGPAVAQERDVEKAKKEQVVTGHYQGEELHELDGASPQHELDVSPVEMLGNDEKLLPRRQEMA</sequence>
<accession>A0A6A6UCT6</accession>
<keyword evidence="7" id="KW-1015">Disulfide bond</keyword>
<evidence type="ECO:0000313" key="14">
    <source>
        <dbReference type="Proteomes" id="UP000799302"/>
    </source>
</evidence>
<evidence type="ECO:0000256" key="6">
    <source>
        <dbReference type="ARBA" id="ARBA00022729"/>
    </source>
</evidence>
<dbReference type="EMBL" id="MU004236">
    <property type="protein sequence ID" value="KAF2668734.1"/>
    <property type="molecule type" value="Genomic_DNA"/>
</dbReference>
<feature type="signal peptide" evidence="11">
    <location>
        <begin position="1"/>
        <end position="21"/>
    </location>
</feature>
<evidence type="ECO:0000259" key="12">
    <source>
        <dbReference type="Pfam" id="PF05730"/>
    </source>
</evidence>
<evidence type="ECO:0000256" key="4">
    <source>
        <dbReference type="ARBA" id="ARBA00022525"/>
    </source>
</evidence>
<comment type="subcellular location">
    <subcellularLocation>
        <location evidence="1">Membrane</location>
        <topology evidence="1">Lipid-anchor</topology>
        <topology evidence="1">GPI-anchor</topology>
    </subcellularLocation>
    <subcellularLocation>
        <location evidence="2">Secreted</location>
    </subcellularLocation>
</comment>
<keyword evidence="6 11" id="KW-0732">Signal</keyword>
<keyword evidence="14" id="KW-1185">Reference proteome</keyword>
<feature type="region of interest" description="Disordered" evidence="9">
    <location>
        <begin position="186"/>
        <end position="255"/>
    </location>
</feature>
<name>A0A6A6UCT6_9PEZI</name>
<protein>
    <recommendedName>
        <fullName evidence="12">CFEM domain-containing protein</fullName>
    </recommendedName>
</protein>
<evidence type="ECO:0000256" key="9">
    <source>
        <dbReference type="SAM" id="MobiDB-lite"/>
    </source>
</evidence>
<evidence type="ECO:0000256" key="2">
    <source>
        <dbReference type="ARBA" id="ARBA00004613"/>
    </source>
</evidence>
<feature type="transmembrane region" description="Helical" evidence="10">
    <location>
        <begin position="154"/>
        <end position="175"/>
    </location>
</feature>
<dbReference type="Proteomes" id="UP000799302">
    <property type="component" value="Unassembled WGS sequence"/>
</dbReference>
<feature type="chain" id="PRO_5025480406" description="CFEM domain-containing protein" evidence="11">
    <location>
        <begin position="22"/>
        <end position="255"/>
    </location>
</feature>
<evidence type="ECO:0000256" key="7">
    <source>
        <dbReference type="ARBA" id="ARBA00023157"/>
    </source>
</evidence>
<keyword evidence="10" id="KW-0812">Transmembrane</keyword>
<organism evidence="13 14">
    <name type="scientific">Microthyrium microscopicum</name>
    <dbReference type="NCBI Taxonomy" id="703497"/>
    <lineage>
        <taxon>Eukaryota</taxon>
        <taxon>Fungi</taxon>
        <taxon>Dikarya</taxon>
        <taxon>Ascomycota</taxon>
        <taxon>Pezizomycotina</taxon>
        <taxon>Dothideomycetes</taxon>
        <taxon>Dothideomycetes incertae sedis</taxon>
        <taxon>Microthyriales</taxon>
        <taxon>Microthyriaceae</taxon>
        <taxon>Microthyrium</taxon>
    </lineage>
</organism>
<evidence type="ECO:0000256" key="5">
    <source>
        <dbReference type="ARBA" id="ARBA00022622"/>
    </source>
</evidence>
<keyword evidence="5" id="KW-0336">GPI-anchor</keyword>
<feature type="domain" description="CFEM" evidence="12">
    <location>
        <begin position="28"/>
        <end position="89"/>
    </location>
</feature>
<evidence type="ECO:0000256" key="1">
    <source>
        <dbReference type="ARBA" id="ARBA00004589"/>
    </source>
</evidence>
<keyword evidence="4" id="KW-0964">Secreted</keyword>
<dbReference type="AlphaFoldDB" id="A0A6A6UCT6"/>
<dbReference type="GO" id="GO:0005576">
    <property type="term" value="C:extracellular region"/>
    <property type="evidence" value="ECO:0007669"/>
    <property type="project" value="UniProtKB-SubCell"/>
</dbReference>
<gene>
    <name evidence="13" type="ORF">BT63DRAFT_414702</name>
</gene>
<feature type="compositionally biased region" description="Basic and acidic residues" evidence="9">
    <location>
        <begin position="199"/>
        <end position="210"/>
    </location>
</feature>
<comment type="similarity">
    <text evidence="3">Belongs to the RBT5 family.</text>
</comment>
<reference evidence="13" key="1">
    <citation type="journal article" date="2020" name="Stud. Mycol.">
        <title>101 Dothideomycetes genomes: a test case for predicting lifestyles and emergence of pathogens.</title>
        <authorList>
            <person name="Haridas S."/>
            <person name="Albert R."/>
            <person name="Binder M."/>
            <person name="Bloem J."/>
            <person name="Labutti K."/>
            <person name="Salamov A."/>
            <person name="Andreopoulos B."/>
            <person name="Baker S."/>
            <person name="Barry K."/>
            <person name="Bills G."/>
            <person name="Bluhm B."/>
            <person name="Cannon C."/>
            <person name="Castanera R."/>
            <person name="Culley D."/>
            <person name="Daum C."/>
            <person name="Ezra D."/>
            <person name="Gonzalez J."/>
            <person name="Henrissat B."/>
            <person name="Kuo A."/>
            <person name="Liang C."/>
            <person name="Lipzen A."/>
            <person name="Lutzoni F."/>
            <person name="Magnuson J."/>
            <person name="Mondo S."/>
            <person name="Nolan M."/>
            <person name="Ohm R."/>
            <person name="Pangilinan J."/>
            <person name="Park H.-J."/>
            <person name="Ramirez L."/>
            <person name="Alfaro M."/>
            <person name="Sun H."/>
            <person name="Tritt A."/>
            <person name="Yoshinaga Y."/>
            <person name="Zwiers L.-H."/>
            <person name="Turgeon B."/>
            <person name="Goodwin S."/>
            <person name="Spatafora J."/>
            <person name="Crous P."/>
            <person name="Grigoriev I."/>
        </authorList>
    </citation>
    <scope>NUCLEOTIDE SEQUENCE</scope>
    <source>
        <strain evidence="13">CBS 115976</strain>
    </source>
</reference>
<dbReference type="InterPro" id="IPR008427">
    <property type="entry name" value="Extracellular_membr_CFEM_dom"/>
</dbReference>
<keyword evidence="5" id="KW-0325">Glycoprotein</keyword>